<dbReference type="PANTHER" id="PTHR43611">
    <property type="entry name" value="ALPHA-D-GLUCOSE 1-PHOSPHATE PHOSPHATASE"/>
    <property type="match status" value="1"/>
</dbReference>
<dbReference type="Gene3D" id="1.10.150.240">
    <property type="entry name" value="Putative phosphatase, domain 2"/>
    <property type="match status" value="1"/>
</dbReference>
<dbReference type="InterPro" id="IPR036412">
    <property type="entry name" value="HAD-like_sf"/>
</dbReference>
<accession>A0ABS7DAE4</accession>
<reference evidence="1 2" key="1">
    <citation type="submission" date="2021-07" db="EMBL/GenBank/DDBJ databases">
        <title>Paenibacillus radiodurans sp. nov., isolated from the southeastern edge of Tengger Desert.</title>
        <authorList>
            <person name="Zhang G."/>
        </authorList>
    </citation>
    <scope>NUCLEOTIDE SEQUENCE [LARGE SCALE GENOMIC DNA]</scope>
    <source>
        <strain evidence="1 2">DT7-4</strain>
    </source>
</reference>
<keyword evidence="1" id="KW-0378">Hydrolase</keyword>
<organism evidence="1 2">
    <name type="scientific">Paenibacillus oenotherae</name>
    <dbReference type="NCBI Taxonomy" id="1435645"/>
    <lineage>
        <taxon>Bacteria</taxon>
        <taxon>Bacillati</taxon>
        <taxon>Bacillota</taxon>
        <taxon>Bacilli</taxon>
        <taxon>Bacillales</taxon>
        <taxon>Paenibacillaceae</taxon>
        <taxon>Paenibacillus</taxon>
    </lineage>
</organism>
<dbReference type="EMBL" id="JAHZIJ010000018">
    <property type="protein sequence ID" value="MBW7476912.1"/>
    <property type="molecule type" value="Genomic_DNA"/>
</dbReference>
<keyword evidence="2" id="KW-1185">Reference proteome</keyword>
<gene>
    <name evidence="1" type="ORF">K0T92_19525</name>
</gene>
<dbReference type="GO" id="GO:0016787">
    <property type="term" value="F:hydrolase activity"/>
    <property type="evidence" value="ECO:0007669"/>
    <property type="project" value="UniProtKB-KW"/>
</dbReference>
<evidence type="ECO:0000313" key="2">
    <source>
        <dbReference type="Proteomes" id="UP000812277"/>
    </source>
</evidence>
<dbReference type="NCBIfam" id="TIGR01509">
    <property type="entry name" value="HAD-SF-IA-v3"/>
    <property type="match status" value="1"/>
</dbReference>
<dbReference type="Gene3D" id="3.40.50.1000">
    <property type="entry name" value="HAD superfamily/HAD-like"/>
    <property type="match status" value="1"/>
</dbReference>
<dbReference type="RefSeq" id="WP_219874166.1">
    <property type="nucleotide sequence ID" value="NZ_JAHZIJ010000018.1"/>
</dbReference>
<dbReference type="InterPro" id="IPR006439">
    <property type="entry name" value="HAD-SF_hydro_IA"/>
</dbReference>
<dbReference type="SUPFAM" id="SSF56784">
    <property type="entry name" value="HAD-like"/>
    <property type="match status" value="1"/>
</dbReference>
<dbReference type="PANTHER" id="PTHR43611:SF3">
    <property type="entry name" value="FLAVIN MONONUCLEOTIDE HYDROLASE 1, CHLOROPLATIC"/>
    <property type="match status" value="1"/>
</dbReference>
<name>A0ABS7DAE4_9BACL</name>
<comment type="caution">
    <text evidence="1">The sequence shown here is derived from an EMBL/GenBank/DDBJ whole genome shotgun (WGS) entry which is preliminary data.</text>
</comment>
<sequence>MNTKPQLVLDIGGVLLANLSPLFWQELTSDTVITHAELTSRYKAQMSEALWRGAITEEQFWHWICEQCSSIDGGHARALLRSKLTPLPALNLLPEWSRIADIHLLSNHRMEWIMPCLASVEPFIQSMTISSQVGVSKPHAPIYRHAASELRPSQRVLFVDDLETNLLEASRLGWDTLLADEQGAWLHKVIPLLTK</sequence>
<dbReference type="Proteomes" id="UP000812277">
    <property type="component" value="Unassembled WGS sequence"/>
</dbReference>
<dbReference type="InterPro" id="IPR023214">
    <property type="entry name" value="HAD_sf"/>
</dbReference>
<dbReference type="InterPro" id="IPR023198">
    <property type="entry name" value="PGP-like_dom2"/>
</dbReference>
<proteinExistence type="predicted"/>
<protein>
    <submittedName>
        <fullName evidence="1">HAD-IA family hydrolase</fullName>
    </submittedName>
</protein>
<evidence type="ECO:0000313" key="1">
    <source>
        <dbReference type="EMBL" id="MBW7476912.1"/>
    </source>
</evidence>